<gene>
    <name evidence="1" type="ORF">METZ01_LOCUS24334</name>
</gene>
<organism evidence="1">
    <name type="scientific">marine metagenome</name>
    <dbReference type="NCBI Taxonomy" id="408172"/>
    <lineage>
        <taxon>unclassified sequences</taxon>
        <taxon>metagenomes</taxon>
        <taxon>ecological metagenomes</taxon>
    </lineage>
</organism>
<dbReference type="Gene3D" id="3.20.20.80">
    <property type="entry name" value="Glycosidases"/>
    <property type="match status" value="1"/>
</dbReference>
<evidence type="ECO:0000313" key="1">
    <source>
        <dbReference type="EMBL" id="SUZ71480.1"/>
    </source>
</evidence>
<evidence type="ECO:0008006" key="2">
    <source>
        <dbReference type="Google" id="ProtNLM"/>
    </source>
</evidence>
<dbReference type="EMBL" id="UINC01001123">
    <property type="protein sequence ID" value="SUZ71480.1"/>
    <property type="molecule type" value="Genomic_DNA"/>
</dbReference>
<sequence>MSSRFLTQFTRRGFLEASAGTVLSSFCARSPAGPAWNNLRFIHDPEPGAIIRNALDDAALLLERGGIPRPLRAQANGIWTVDDVVVASSPESSVLPSEWKCLTDRSGAFRLLVPREGPGLIIAGADPEGARNGLYAWLELNDFAFFRDGEHIPRILSGRSVTPIDEEVRPDFRWRGDMIWDNYLGPSRYCAATWGIAEWEQALLFMARNGLNFLEFYLPLEGVFLRGFPEATTLQDGVLWKTESKEKLTRYVLSRGRDLGIQFMYVLTYGAFPEPVRALFPGLEWANGFLCGHQPELEIFTRKVWSNLIETFGTDSLYAIRHRGEEGQSYSDPCRSITKSDGFNQSIRLLQTIDPNARVTVWTWGETLPDLFEDLPPNVKATHIRHGMGGLFTDRGVGAEQADGKPNLPSEQRWLAGQFTVFGGNETLLQTAWSDANSLARDARTAAVDSTCEGYFQWPEWSNTSPWVSHVIRSLAWKPMTFRADSELQRYARVRHGEQAEGFLAAFAPLLNAGNAKFVATPRKRLLVPYFLSQVERELLEAVANGLQVMSQDLSHFPSSRLFQRDLLDVLSWTAVRQAQVFEAAAYQAFQERNEPKVAMAIESAKMTWSILRTVLAQAPELSIIETARAAVKVGPISKNALDSFWTLGCDFYNGYPLVLCPEAIELVYLDQSGKLGQTLLAAIQNNNTEPLEKPGWFWHNFSDSTWADTVRVLPREDTFHFENSMRSQLAEALSTSESTKIFALPKEGELVSPASPSLIGDTVLSEAVKQLGRMAIPEALEKSTL</sequence>
<proteinExistence type="predicted"/>
<name>A0A381PX68_9ZZZZ</name>
<reference evidence="1" key="1">
    <citation type="submission" date="2018-05" db="EMBL/GenBank/DDBJ databases">
        <authorList>
            <person name="Lanie J.A."/>
            <person name="Ng W.-L."/>
            <person name="Kazmierczak K.M."/>
            <person name="Andrzejewski T.M."/>
            <person name="Davidsen T.M."/>
            <person name="Wayne K.J."/>
            <person name="Tettelin H."/>
            <person name="Glass J.I."/>
            <person name="Rusch D."/>
            <person name="Podicherti R."/>
            <person name="Tsui H.-C.T."/>
            <person name="Winkler M.E."/>
        </authorList>
    </citation>
    <scope>NUCLEOTIDE SEQUENCE</scope>
</reference>
<dbReference type="InterPro" id="IPR006311">
    <property type="entry name" value="TAT_signal"/>
</dbReference>
<dbReference type="AlphaFoldDB" id="A0A381PX68"/>
<accession>A0A381PX68</accession>
<protein>
    <recommendedName>
        <fullName evidence="2">Alpha glucuronidase N-terminal domain-containing protein</fullName>
    </recommendedName>
</protein>
<dbReference type="PROSITE" id="PS51318">
    <property type="entry name" value="TAT"/>
    <property type="match status" value="1"/>
</dbReference>